<dbReference type="GeneID" id="108561196"/>
<proteinExistence type="predicted"/>
<evidence type="ECO:0000256" key="1">
    <source>
        <dbReference type="ARBA" id="ARBA00022723"/>
    </source>
</evidence>
<dbReference type="RefSeq" id="XP_017774528.1">
    <property type="nucleotide sequence ID" value="XM_017919039.1"/>
</dbReference>
<dbReference type="Pfam" id="PF00412">
    <property type="entry name" value="LIM"/>
    <property type="match status" value="1"/>
</dbReference>
<feature type="domain" description="LIM zinc-binding" evidence="5">
    <location>
        <begin position="1"/>
        <end position="54"/>
    </location>
</feature>
<keyword evidence="6" id="KW-1185">Reference proteome</keyword>
<evidence type="ECO:0000256" key="2">
    <source>
        <dbReference type="ARBA" id="ARBA00022833"/>
    </source>
</evidence>
<dbReference type="Proteomes" id="UP000695000">
    <property type="component" value="Unplaced"/>
</dbReference>
<dbReference type="CDD" id="cd09358">
    <property type="entry name" value="LIM_Mical_like"/>
    <property type="match status" value="1"/>
</dbReference>
<keyword evidence="3 4" id="KW-0440">LIM domain</keyword>
<name>A0ABM1MIX8_NICVS</name>
<dbReference type="SMART" id="SM00132">
    <property type="entry name" value="LIM"/>
    <property type="match status" value="1"/>
</dbReference>
<evidence type="ECO:0000313" key="6">
    <source>
        <dbReference type="Proteomes" id="UP000695000"/>
    </source>
</evidence>
<gene>
    <name evidence="7" type="primary">LOC108561196</name>
</gene>
<accession>A0ABM1MIX8</accession>
<keyword evidence="1 4" id="KW-0479">Metal-binding</keyword>
<protein>
    <submittedName>
        <fullName evidence="7">LIM domain-containing protein 2-like</fullName>
    </submittedName>
</protein>
<dbReference type="Gene3D" id="2.10.110.10">
    <property type="entry name" value="Cysteine Rich Protein"/>
    <property type="match status" value="1"/>
</dbReference>
<evidence type="ECO:0000313" key="7">
    <source>
        <dbReference type="RefSeq" id="XP_017774528.1"/>
    </source>
</evidence>
<sequence length="76" mass="8949">MKVYPLEKISVHGAIYHKKCFKCMECHSILRMDSYSYNQGLLYCTPHFKRLFITKGNYDTAFGLEQHKEKWNASVA</sequence>
<dbReference type="InterPro" id="IPR001781">
    <property type="entry name" value="Znf_LIM"/>
</dbReference>
<evidence type="ECO:0000259" key="5">
    <source>
        <dbReference type="PROSITE" id="PS50023"/>
    </source>
</evidence>
<organism evidence="6 7">
    <name type="scientific">Nicrophorus vespilloides</name>
    <name type="common">Boreal carrion beetle</name>
    <dbReference type="NCBI Taxonomy" id="110193"/>
    <lineage>
        <taxon>Eukaryota</taxon>
        <taxon>Metazoa</taxon>
        <taxon>Ecdysozoa</taxon>
        <taxon>Arthropoda</taxon>
        <taxon>Hexapoda</taxon>
        <taxon>Insecta</taxon>
        <taxon>Pterygota</taxon>
        <taxon>Neoptera</taxon>
        <taxon>Endopterygota</taxon>
        <taxon>Coleoptera</taxon>
        <taxon>Polyphaga</taxon>
        <taxon>Staphyliniformia</taxon>
        <taxon>Silphidae</taxon>
        <taxon>Nicrophorinae</taxon>
        <taxon>Nicrophorus</taxon>
    </lineage>
</organism>
<reference evidence="7" key="1">
    <citation type="submission" date="2025-08" db="UniProtKB">
        <authorList>
            <consortium name="RefSeq"/>
        </authorList>
    </citation>
    <scope>IDENTIFICATION</scope>
    <source>
        <tissue evidence="7">Whole Larva</tissue>
    </source>
</reference>
<evidence type="ECO:0000256" key="4">
    <source>
        <dbReference type="PROSITE-ProRule" id="PRU00125"/>
    </source>
</evidence>
<dbReference type="PANTHER" id="PTHR24206">
    <property type="entry name" value="OS06G0237300 PROTEIN"/>
    <property type="match status" value="1"/>
</dbReference>
<dbReference type="PROSITE" id="PS50023">
    <property type="entry name" value="LIM_DOMAIN_2"/>
    <property type="match status" value="1"/>
</dbReference>
<evidence type="ECO:0000256" key="3">
    <source>
        <dbReference type="ARBA" id="ARBA00023038"/>
    </source>
</evidence>
<keyword evidence="2 4" id="KW-0862">Zinc</keyword>
<dbReference type="SUPFAM" id="SSF57716">
    <property type="entry name" value="Glucocorticoid receptor-like (DNA-binding domain)"/>
    <property type="match status" value="1"/>
</dbReference>